<organism evidence="1 2">
    <name type="scientific">Comamonas koreensis</name>
    <dbReference type="NCBI Taxonomy" id="160825"/>
    <lineage>
        <taxon>Bacteria</taxon>
        <taxon>Pseudomonadati</taxon>
        <taxon>Pseudomonadota</taxon>
        <taxon>Betaproteobacteria</taxon>
        <taxon>Burkholderiales</taxon>
        <taxon>Comamonadaceae</taxon>
        <taxon>Comamonas</taxon>
    </lineage>
</organism>
<dbReference type="EMBL" id="JAJNCT010000021">
    <property type="protein sequence ID" value="MCD2166824.1"/>
    <property type="molecule type" value="Genomic_DNA"/>
</dbReference>
<proteinExistence type="predicted"/>
<protein>
    <submittedName>
        <fullName evidence="1">Virulence-associated protein</fullName>
    </submittedName>
</protein>
<gene>
    <name evidence="1" type="ORF">LPW39_17000</name>
</gene>
<accession>A0AAW4XYW2</accession>
<evidence type="ECO:0000313" key="1">
    <source>
        <dbReference type="EMBL" id="MCD2166824.1"/>
    </source>
</evidence>
<comment type="caution">
    <text evidence="1">The sequence shown here is derived from an EMBL/GenBank/DDBJ whole genome shotgun (WGS) entry which is preliminary data.</text>
</comment>
<name>A0AAW4XYW2_9BURK</name>
<dbReference type="RefSeq" id="WP_230777951.1">
    <property type="nucleotide sequence ID" value="NZ_JAJNCT010000021.1"/>
</dbReference>
<reference evidence="1 2" key="1">
    <citation type="submission" date="2021-11" db="EMBL/GenBank/DDBJ databases">
        <title>Genome sequence.</title>
        <authorList>
            <person name="Sun Q."/>
        </authorList>
    </citation>
    <scope>NUCLEOTIDE SEQUENCE [LARGE SCALE GENOMIC DNA]</scope>
    <source>
        <strain evidence="1 2">KCTC 12005</strain>
    </source>
</reference>
<dbReference type="AlphaFoldDB" id="A0AAW4XYW2"/>
<evidence type="ECO:0000313" key="2">
    <source>
        <dbReference type="Proteomes" id="UP001199260"/>
    </source>
</evidence>
<dbReference type="Proteomes" id="UP001199260">
    <property type="component" value="Unassembled WGS sequence"/>
</dbReference>
<keyword evidence="2" id="KW-1185">Reference proteome</keyword>
<sequence>MSFNTLFQTFKSPATHQDGGVKLYFSAVGSKAIAYLTKVDGATGGPGEVLAECHIEKDAIPTNGQAVKAVWPAPVLLTEGMEYAICVQCNDTGTALHTAQVGKANTASAGQLVTASPALGQLARITPAGAVAPIAGSMLRFELLAVQYAQPSQTIVLGTEEVEGATMLAINAGAASPEASARITYLLELIDPIKSEVVDSYSVDAMQPVGLNTAFTGQVRVSATLRVGDTGLGAVLEPGTMLLVGVLQSSGTCIYPAISTNGGTELRVIYEADMPSGAACPVHMQIDGQSNWVEVPIDAAASGTNSVGVVEIHHKLTGINAAALRVRLTPTGTPTARPYIRNLRAVVLQ</sequence>